<feature type="domain" description="PSMD12/CSN4-like N-terminal" evidence="1">
    <location>
        <begin position="16"/>
        <end position="193"/>
    </location>
</feature>
<dbReference type="GO" id="GO:0008541">
    <property type="term" value="C:proteasome regulatory particle, lid subcomplex"/>
    <property type="evidence" value="ECO:0007669"/>
    <property type="project" value="TreeGrafter"/>
</dbReference>
<dbReference type="Proteomes" id="UP000585474">
    <property type="component" value="Unassembled WGS sequence"/>
</dbReference>
<evidence type="ECO:0000313" key="2">
    <source>
        <dbReference type="EMBL" id="GFY91182.1"/>
    </source>
</evidence>
<dbReference type="PANTHER" id="PTHR10855:SF1">
    <property type="entry name" value="26S PROTEASOME NON-ATPASE REGULATORY SUBUNIT 12"/>
    <property type="match status" value="1"/>
</dbReference>
<keyword evidence="2" id="KW-0647">Proteasome</keyword>
<dbReference type="AlphaFoldDB" id="A0A7J0EXL9"/>
<sequence length="306" mass="33924">MIFTFQEVGGDLDSKIESLLNVEKQMRLAGEVAGTKKAATDILQLCFEARAWKTLSDQIVLLSKRRGQLKQAVTAMVQQAMQYIDETPDLESKIELIKTLNSVSAGKIYVEIERARLIKKLAKIKEEQGQIAEAADLMQEIAVETFGAMAKTEKIAFILEQVRLCLDRQDYVRAQILSRKISPRVFDADTSKEKKKPKEGDNVVEEAPADIPSLMELKRIYYELMIRCMLHVAITLDQSSLKSGFGGVCGLFQLQGLQVIGAFGWLHLEKWGLSDLGHFASQGGLGLAVGRGGGGTSGEDLWLAWF</sequence>
<evidence type="ECO:0000259" key="1">
    <source>
        <dbReference type="Pfam" id="PF22241"/>
    </source>
</evidence>
<comment type="caution">
    <text evidence="2">The sequence shown here is derived from an EMBL/GenBank/DDBJ whole genome shotgun (WGS) entry which is preliminary data.</text>
</comment>
<gene>
    <name evidence="2" type="ORF">Acr_07g0013780</name>
</gene>
<keyword evidence="3" id="KW-1185">Reference proteome</keyword>
<dbReference type="InterPro" id="IPR054559">
    <property type="entry name" value="PSMD12-CSN4-like_N"/>
</dbReference>
<dbReference type="Pfam" id="PF22241">
    <property type="entry name" value="PSMD12-CSN4_N"/>
    <property type="match status" value="1"/>
</dbReference>
<accession>A0A7J0EXL9</accession>
<dbReference type="PANTHER" id="PTHR10855">
    <property type="entry name" value="26S PROTEASOME NON-ATPASE REGULATORY SUBUNIT 12/COP9 SIGNALOSOME COMPLEX SUBUNIT 4"/>
    <property type="match status" value="1"/>
</dbReference>
<dbReference type="InterPro" id="IPR040134">
    <property type="entry name" value="PSMD12/CSN4"/>
</dbReference>
<name>A0A7J0EXL9_9ERIC</name>
<dbReference type="EMBL" id="BJWL01000007">
    <property type="protein sequence ID" value="GFY91182.1"/>
    <property type="molecule type" value="Genomic_DNA"/>
</dbReference>
<dbReference type="OrthoDB" id="268763at2759"/>
<protein>
    <submittedName>
        <fullName evidence="2">26S proteasome regulatory subunit, putative</fullName>
    </submittedName>
</protein>
<evidence type="ECO:0000313" key="3">
    <source>
        <dbReference type="Proteomes" id="UP000585474"/>
    </source>
</evidence>
<organism evidence="2 3">
    <name type="scientific">Actinidia rufa</name>
    <dbReference type="NCBI Taxonomy" id="165716"/>
    <lineage>
        <taxon>Eukaryota</taxon>
        <taxon>Viridiplantae</taxon>
        <taxon>Streptophyta</taxon>
        <taxon>Embryophyta</taxon>
        <taxon>Tracheophyta</taxon>
        <taxon>Spermatophyta</taxon>
        <taxon>Magnoliopsida</taxon>
        <taxon>eudicotyledons</taxon>
        <taxon>Gunneridae</taxon>
        <taxon>Pentapetalae</taxon>
        <taxon>asterids</taxon>
        <taxon>Ericales</taxon>
        <taxon>Actinidiaceae</taxon>
        <taxon>Actinidia</taxon>
    </lineage>
</organism>
<dbReference type="GO" id="GO:0005737">
    <property type="term" value="C:cytoplasm"/>
    <property type="evidence" value="ECO:0007669"/>
    <property type="project" value="TreeGrafter"/>
</dbReference>
<proteinExistence type="predicted"/>
<reference evidence="2 3" key="1">
    <citation type="submission" date="2019-07" db="EMBL/GenBank/DDBJ databases">
        <title>De Novo Assembly of kiwifruit Actinidia rufa.</title>
        <authorList>
            <person name="Sugita-Konishi S."/>
            <person name="Sato K."/>
            <person name="Mori E."/>
            <person name="Abe Y."/>
            <person name="Kisaki G."/>
            <person name="Hamano K."/>
            <person name="Suezawa K."/>
            <person name="Otani M."/>
            <person name="Fukuda T."/>
            <person name="Manabe T."/>
            <person name="Gomi K."/>
            <person name="Tabuchi M."/>
            <person name="Akimitsu K."/>
            <person name="Kataoka I."/>
        </authorList>
    </citation>
    <scope>NUCLEOTIDE SEQUENCE [LARGE SCALE GENOMIC DNA]</scope>
    <source>
        <strain evidence="3">cv. Fuchu</strain>
    </source>
</reference>